<keyword evidence="11" id="KW-0804">Transcription</keyword>
<reference evidence="17" key="1">
    <citation type="journal article" date="2022" name="bioRxiv">
        <title>Sequencing and chromosome-scale assembly of the giantPleurodeles waltlgenome.</title>
        <authorList>
            <person name="Brown T."/>
            <person name="Elewa A."/>
            <person name="Iarovenko S."/>
            <person name="Subramanian E."/>
            <person name="Araus A.J."/>
            <person name="Petzold A."/>
            <person name="Susuki M."/>
            <person name="Suzuki K.-i.T."/>
            <person name="Hayashi T."/>
            <person name="Toyoda A."/>
            <person name="Oliveira C."/>
            <person name="Osipova E."/>
            <person name="Leigh N.D."/>
            <person name="Simon A."/>
            <person name="Yun M.H."/>
        </authorList>
    </citation>
    <scope>NUCLEOTIDE SEQUENCE</scope>
    <source>
        <strain evidence="17">20211129_DDA</strain>
        <tissue evidence="17">Liver</tissue>
    </source>
</reference>
<evidence type="ECO:0000256" key="9">
    <source>
        <dbReference type="ARBA" id="ARBA00023015"/>
    </source>
</evidence>
<protein>
    <recommendedName>
        <fullName evidence="19">Pogo transposable element with ZNF domain</fullName>
    </recommendedName>
</protein>
<keyword evidence="5" id="KW-0677">Repeat</keyword>
<comment type="function">
    <text evidence="1">May function as a transcription factor.</text>
</comment>
<feature type="domain" description="C2H2-type" evidence="15">
    <location>
        <begin position="590"/>
        <end position="618"/>
    </location>
</feature>
<dbReference type="InterPro" id="IPR009057">
    <property type="entry name" value="Homeodomain-like_sf"/>
</dbReference>
<evidence type="ECO:0000259" key="16">
    <source>
        <dbReference type="PROSITE" id="PS51253"/>
    </source>
</evidence>
<keyword evidence="10" id="KW-0238">DNA-binding</keyword>
<evidence type="ECO:0000256" key="3">
    <source>
        <dbReference type="ARBA" id="ARBA00022499"/>
    </source>
</evidence>
<dbReference type="SUPFAM" id="SSF57667">
    <property type="entry name" value="beta-beta-alpha zinc fingers"/>
    <property type="match status" value="1"/>
</dbReference>
<keyword evidence="9" id="KW-0805">Transcription regulation</keyword>
<dbReference type="Gene3D" id="3.30.160.60">
    <property type="entry name" value="Classic Zinc Finger"/>
    <property type="match status" value="2"/>
</dbReference>
<dbReference type="SMART" id="SM00355">
    <property type="entry name" value="ZnF_C2H2"/>
    <property type="match status" value="8"/>
</dbReference>
<dbReference type="Gene3D" id="1.10.10.60">
    <property type="entry name" value="Homeodomain-like"/>
    <property type="match status" value="1"/>
</dbReference>
<dbReference type="PROSITE" id="PS00028">
    <property type="entry name" value="ZINC_FINGER_C2H2_1"/>
    <property type="match status" value="5"/>
</dbReference>
<keyword evidence="6 13" id="KW-0863">Zinc-finger</keyword>
<dbReference type="PANTHER" id="PTHR24388">
    <property type="entry name" value="ZINC FINGER PROTEIN"/>
    <property type="match status" value="1"/>
</dbReference>
<evidence type="ECO:0000256" key="11">
    <source>
        <dbReference type="ARBA" id="ARBA00023163"/>
    </source>
</evidence>
<dbReference type="GO" id="GO:0000978">
    <property type="term" value="F:RNA polymerase II cis-regulatory region sequence-specific DNA binding"/>
    <property type="evidence" value="ECO:0007669"/>
    <property type="project" value="TreeGrafter"/>
</dbReference>
<keyword evidence="8" id="KW-0832">Ubl conjugation</keyword>
<evidence type="ECO:0000256" key="6">
    <source>
        <dbReference type="ARBA" id="ARBA00022771"/>
    </source>
</evidence>
<feature type="compositionally biased region" description="Low complexity" evidence="14">
    <location>
        <begin position="317"/>
        <end position="341"/>
    </location>
</feature>
<dbReference type="GO" id="GO:0005634">
    <property type="term" value="C:nucleus"/>
    <property type="evidence" value="ECO:0007669"/>
    <property type="project" value="UniProtKB-SubCell"/>
</dbReference>
<feature type="region of interest" description="Disordered" evidence="14">
    <location>
        <begin position="1018"/>
        <end position="1041"/>
    </location>
</feature>
<evidence type="ECO:0000256" key="4">
    <source>
        <dbReference type="ARBA" id="ARBA00022723"/>
    </source>
</evidence>
<dbReference type="SMART" id="SM00674">
    <property type="entry name" value="CENPB"/>
    <property type="match status" value="1"/>
</dbReference>
<dbReference type="InterPro" id="IPR013087">
    <property type="entry name" value="Znf_C2H2_type"/>
</dbReference>
<dbReference type="PANTHER" id="PTHR24388:SF45">
    <property type="entry name" value="POGO TRANSPOSABLE ELEMENT DERIVED WITH ZNF DOMAIN"/>
    <property type="match status" value="1"/>
</dbReference>
<keyword evidence="12" id="KW-0539">Nucleus</keyword>
<accession>A0AAV7KZE3</accession>
<evidence type="ECO:0000256" key="8">
    <source>
        <dbReference type="ARBA" id="ARBA00022843"/>
    </source>
</evidence>
<feature type="domain" description="C2H2-type" evidence="15">
    <location>
        <begin position="554"/>
        <end position="581"/>
    </location>
</feature>
<evidence type="ECO:0000256" key="7">
    <source>
        <dbReference type="ARBA" id="ARBA00022833"/>
    </source>
</evidence>
<organism evidence="17 18">
    <name type="scientific">Pleurodeles waltl</name>
    <name type="common">Iberian ribbed newt</name>
    <dbReference type="NCBI Taxonomy" id="8319"/>
    <lineage>
        <taxon>Eukaryota</taxon>
        <taxon>Metazoa</taxon>
        <taxon>Chordata</taxon>
        <taxon>Craniata</taxon>
        <taxon>Vertebrata</taxon>
        <taxon>Euteleostomi</taxon>
        <taxon>Amphibia</taxon>
        <taxon>Batrachia</taxon>
        <taxon>Caudata</taxon>
        <taxon>Salamandroidea</taxon>
        <taxon>Salamandridae</taxon>
        <taxon>Pleurodelinae</taxon>
        <taxon>Pleurodeles</taxon>
    </lineage>
</organism>
<evidence type="ECO:0000313" key="17">
    <source>
        <dbReference type="EMBL" id="KAJ1080765.1"/>
    </source>
</evidence>
<keyword evidence="7" id="KW-0862">Zinc</keyword>
<feature type="region of interest" description="Disordered" evidence="14">
    <location>
        <begin position="314"/>
        <end position="360"/>
    </location>
</feature>
<feature type="region of interest" description="Disordered" evidence="14">
    <location>
        <begin position="1470"/>
        <end position="1503"/>
    </location>
</feature>
<dbReference type="PROSITE" id="PS50157">
    <property type="entry name" value="ZINC_FINGER_C2H2_2"/>
    <property type="match status" value="2"/>
</dbReference>
<comment type="caution">
    <text evidence="17">The sequence shown here is derived from an EMBL/GenBank/DDBJ whole genome shotgun (WGS) entry which is preliminary data.</text>
</comment>
<feature type="compositionally biased region" description="Low complexity" evidence="14">
    <location>
        <begin position="348"/>
        <end position="359"/>
    </location>
</feature>
<dbReference type="Pfam" id="PF25429">
    <property type="entry name" value="zf-POGZ"/>
    <property type="match status" value="1"/>
</dbReference>
<dbReference type="SUPFAM" id="SSF46689">
    <property type="entry name" value="Homeodomain-like"/>
    <property type="match status" value="1"/>
</dbReference>
<evidence type="ECO:0000256" key="2">
    <source>
        <dbReference type="ARBA" id="ARBA00004123"/>
    </source>
</evidence>
<evidence type="ECO:0000256" key="12">
    <source>
        <dbReference type="ARBA" id="ARBA00023242"/>
    </source>
</evidence>
<dbReference type="InterPro" id="IPR004875">
    <property type="entry name" value="DDE_SF_endonuclease_dom"/>
</dbReference>
<keyword evidence="18" id="KW-1185">Reference proteome</keyword>
<dbReference type="InterPro" id="IPR006600">
    <property type="entry name" value="HTH_CenpB_DNA-bd_dom"/>
</dbReference>
<evidence type="ECO:0000256" key="5">
    <source>
        <dbReference type="ARBA" id="ARBA00022737"/>
    </source>
</evidence>
<evidence type="ECO:0000313" key="18">
    <source>
        <dbReference type="Proteomes" id="UP001066276"/>
    </source>
</evidence>
<evidence type="ECO:0000256" key="1">
    <source>
        <dbReference type="ARBA" id="ARBA00003729"/>
    </source>
</evidence>
<evidence type="ECO:0000256" key="10">
    <source>
        <dbReference type="ARBA" id="ARBA00023125"/>
    </source>
</evidence>
<evidence type="ECO:0000256" key="13">
    <source>
        <dbReference type="PROSITE-ProRule" id="PRU00042"/>
    </source>
</evidence>
<gene>
    <name evidence="17" type="ORF">NDU88_000956</name>
</gene>
<dbReference type="GO" id="GO:0008270">
    <property type="term" value="F:zinc ion binding"/>
    <property type="evidence" value="ECO:0007669"/>
    <property type="project" value="UniProtKB-KW"/>
</dbReference>
<feature type="region of interest" description="Disordered" evidence="14">
    <location>
        <begin position="404"/>
        <end position="423"/>
    </location>
</feature>
<dbReference type="InterPro" id="IPR036236">
    <property type="entry name" value="Znf_C2H2_sf"/>
</dbReference>
<keyword evidence="3" id="KW-1017">Isopeptide bond</keyword>
<evidence type="ECO:0000259" key="15">
    <source>
        <dbReference type="PROSITE" id="PS50157"/>
    </source>
</evidence>
<dbReference type="PROSITE" id="PS51253">
    <property type="entry name" value="HTH_CENPB"/>
    <property type="match status" value="1"/>
</dbReference>
<keyword evidence="4" id="KW-0479">Metal-binding</keyword>
<dbReference type="GO" id="GO:0000981">
    <property type="term" value="F:DNA-binding transcription factor activity, RNA polymerase II-specific"/>
    <property type="evidence" value="ECO:0007669"/>
    <property type="project" value="TreeGrafter"/>
</dbReference>
<dbReference type="Pfam" id="PF25414">
    <property type="entry name" value="zf-C2H2_Z280C_D"/>
    <property type="match status" value="1"/>
</dbReference>
<dbReference type="InterPro" id="IPR050527">
    <property type="entry name" value="Snail/Krueppel_Znf"/>
</dbReference>
<dbReference type="Pfam" id="PF03221">
    <property type="entry name" value="HTH_Tnp_Tc5"/>
    <property type="match status" value="1"/>
</dbReference>
<dbReference type="Pfam" id="PF03184">
    <property type="entry name" value="DDE_1"/>
    <property type="match status" value="1"/>
</dbReference>
<evidence type="ECO:0008006" key="19">
    <source>
        <dbReference type="Google" id="ProtNLM"/>
    </source>
</evidence>
<dbReference type="Proteomes" id="UP001066276">
    <property type="component" value="Chromosome 12"/>
</dbReference>
<proteinExistence type="predicted"/>
<sequence length="1542" mass="170801">MLYDIFSALDPPRPVVRWCGFSEPARAVAAGVFAGGGSPPATTTPVGAGGSRINGQIAHSSTMDTDLFMECEEEELEPWQKLSDVIEESFMEDYGYGSYSYLEKPVTVSVSAQPVSAAMPIVAHTSFGNHYTMTSSVGNTGVQSSDNAKKTLVTLFANNSGTSPIVQSGGQSLILTQNSAPSLGTMVTQPVLRPMQVMQNATHVSNSQVSTQPIFITTQGFPVRNVRPVQSTMNAMNPINPMNQVGIVLNVQQGQTVRPITLVPAPGTQFMKQAVGVPQVFSQMTPMRPSNSVPVRPNANTFTTVIPATLTIRSSVPQSQAQQSRPTPSTSTTAPSSHPSSLVPVTVQQPNQSSQNNNSKLVNIANLVTMKRPGENSNEGMKLVNTLNTVTSLSQSPSHLLLSNNGNSNNLQRSTPSDLHASKVTSPPLLGYDAEGRKSCPRCNAVFRITEALRGHMCYCCPDLVDFMKQGKTPESELTMQPLKPPSPDKTVAVTLPTSSTPGTVTPVSLKAVDSAESDSSQSKLIMLVDDFYYGRDDGKSSLLCNYPKISTSFRCPHCTKRLKNNIRFMNHMKHHVELDQQNGEVDGHTICQHCYRQFSTPFQLQCHLESVHSSYESTTKCKICEWAFDNEPLFLQHMKDTHKPGEMPYVCQVCGYRSSLYCDVDTHFRATHEDTRNLLCPYCLKIFKNGNAFQQHFMRHQKSVYHCNKCRLQFLFAKDKIEHKLQHHKTFRKPKQLEGLKPGTKVTIRASRGQPRAVSMASPLASPQVVPDVPPLSLQESSPLLMQPSLDAQPVFQYPANQSNKDKRTVKKMSELLAKFQTTRNVLGKQNCLECGFEIPDFTNHYPTYVHCSLCRYSTCCSRAYANHMINNHVPRKSPKYLALFKNSGNCGMTITCSSCIFVTSFGDAMAKHLVFNPSHTFGNIVFGAVSVSAQPVSAPVPLVSQSSFGNHYIMTASVANSEVQGSGGVKKTLVTLLPNNSESTPVSHPRKISTQELLHMNAVSVYKEVTAIERSTPEIDQDESPPESVPTLPDGTLSNLEEDTIDVDEQEDDEHDEELHSKQSAPTFKKEQLSVKKLRVVLFALCCNIQQAAEHFGNPPRRIRRWLRRFQTFQEENLESLSEGKYLGAEAEEKLAEWVLTQREQQQPVNEETLFQKATKIGRSLEGGFKISYEWAVRFMLRHNLSTHSKVAVSHPLPKDTEENAQNFIEFVQRQIHNQDLPLSMIAAIDELSLFLDTEMLASDEKKDNALLMVGTGEPWCELVLTILADGSLLPTMVFFRGHLNQLGEVPESIVLEAKENGYSDDEIMEHWSSRVWQKHTDGPNNKGMVVLDCHRTHLSEETLSLLSSTSTLPAVVPTGCSSKIQPLDVCIKRTVKNYLHKKWREQAQKMAEASCGSEIILQLVLCWLAEVLKVIADHSELVQQSFLVASVLPGHDGTTSTARRNAEMQEELINVLEAQLKLNEGLQDEDTDQDHGNDSQPEESADLCNDGPPEASTGNCYKQLEESTDPEVLHQLFEGDSDAESFYGFDETDLVPMEI</sequence>
<comment type="subcellular location">
    <subcellularLocation>
        <location evidence="2">Nucleus</location>
    </subcellularLocation>
</comment>
<feature type="domain" description="HTH CENPB-type" evidence="16">
    <location>
        <begin position="1121"/>
        <end position="1191"/>
    </location>
</feature>
<dbReference type="InterPro" id="IPR057618">
    <property type="entry name" value="Znf_POGZ/Z280C-D-like"/>
</dbReference>
<dbReference type="FunFam" id="3.30.160.60:FF:000298">
    <property type="entry name" value="zinc finger protein 280D isoform X1"/>
    <property type="match status" value="1"/>
</dbReference>
<name>A0AAV7KZE3_PLEWA</name>
<evidence type="ECO:0000256" key="14">
    <source>
        <dbReference type="SAM" id="MobiDB-lite"/>
    </source>
</evidence>
<dbReference type="EMBL" id="JANPWB010000016">
    <property type="protein sequence ID" value="KAJ1080765.1"/>
    <property type="molecule type" value="Genomic_DNA"/>
</dbReference>
<dbReference type="InterPro" id="IPR059074">
    <property type="entry name" value="zf-C2H2_Z280C_D"/>
</dbReference>